<organism evidence="2">
    <name type="scientific">marine sediment metagenome</name>
    <dbReference type="NCBI Taxonomy" id="412755"/>
    <lineage>
        <taxon>unclassified sequences</taxon>
        <taxon>metagenomes</taxon>
        <taxon>ecological metagenomes</taxon>
    </lineage>
</organism>
<proteinExistence type="predicted"/>
<dbReference type="AlphaFoldDB" id="A0A0F9RAS7"/>
<evidence type="ECO:0008006" key="3">
    <source>
        <dbReference type="Google" id="ProtNLM"/>
    </source>
</evidence>
<dbReference type="InterPro" id="IPR021253">
    <property type="entry name" value="ZrgA-like"/>
</dbReference>
<name>A0A0F9RAS7_9ZZZZ</name>
<dbReference type="Pfam" id="PF10986">
    <property type="entry name" value="ZrgA"/>
    <property type="match status" value="1"/>
</dbReference>
<comment type="caution">
    <text evidence="2">The sequence shown here is derived from an EMBL/GenBank/DDBJ whole genome shotgun (WGS) entry which is preliminary data.</text>
</comment>
<protein>
    <recommendedName>
        <fullName evidence="3">DUF2796 domain-containing protein</fullName>
    </recommendedName>
</protein>
<reference evidence="2" key="1">
    <citation type="journal article" date="2015" name="Nature">
        <title>Complex archaea that bridge the gap between prokaryotes and eukaryotes.</title>
        <authorList>
            <person name="Spang A."/>
            <person name="Saw J.H."/>
            <person name="Jorgensen S.L."/>
            <person name="Zaremba-Niedzwiedzka K."/>
            <person name="Martijn J."/>
            <person name="Lind A.E."/>
            <person name="van Eijk R."/>
            <person name="Schleper C."/>
            <person name="Guy L."/>
            <person name="Ettema T.J."/>
        </authorList>
    </citation>
    <scope>NUCLEOTIDE SEQUENCE</scope>
</reference>
<feature type="region of interest" description="Disordered" evidence="1">
    <location>
        <begin position="107"/>
        <end position="127"/>
    </location>
</feature>
<feature type="compositionally biased region" description="Basic and acidic residues" evidence="1">
    <location>
        <begin position="107"/>
        <end position="119"/>
    </location>
</feature>
<sequence length="189" mass="20366">MRTPTLLALSITIAPVSAPALGADSPSSHQHGHAEMQLAFSHNRVEVMLTSPAANLIGFEHEPRSPEQHQTLDKVTDWLGKTPLVNTPETTCTVQTGSVQHALAGDHEEHADHEEHSNEESAQSGPGRHADITVTQILTCPGLDKSVSLTTPLTARFPSLEHLDLAWAGPDGQGSKRLEEGEASFKLRR</sequence>
<accession>A0A0F9RAS7</accession>
<dbReference type="EMBL" id="LAZR01001039">
    <property type="protein sequence ID" value="KKN51999.1"/>
    <property type="molecule type" value="Genomic_DNA"/>
</dbReference>
<gene>
    <name evidence="2" type="ORF">LCGC14_0617040</name>
</gene>
<evidence type="ECO:0000256" key="1">
    <source>
        <dbReference type="SAM" id="MobiDB-lite"/>
    </source>
</evidence>
<feature type="region of interest" description="Disordered" evidence="1">
    <location>
        <begin position="167"/>
        <end position="189"/>
    </location>
</feature>
<evidence type="ECO:0000313" key="2">
    <source>
        <dbReference type="EMBL" id="KKN51999.1"/>
    </source>
</evidence>
<feature type="compositionally biased region" description="Basic and acidic residues" evidence="1">
    <location>
        <begin position="174"/>
        <end position="189"/>
    </location>
</feature>